<evidence type="ECO:0000313" key="6">
    <source>
        <dbReference type="EMBL" id="GFH24757.1"/>
    </source>
</evidence>
<keyword evidence="3" id="KW-0808">Transferase</keyword>
<dbReference type="NCBIfam" id="TIGR00006">
    <property type="entry name" value="16S rRNA (cytosine(1402)-N(4))-methyltransferase RsmH"/>
    <property type="match status" value="1"/>
</dbReference>
<keyword evidence="7" id="KW-1185">Reference proteome</keyword>
<dbReference type="Gene3D" id="3.40.50.150">
    <property type="entry name" value="Vaccinia Virus protein VP39"/>
    <property type="match status" value="1"/>
</dbReference>
<evidence type="ECO:0000256" key="4">
    <source>
        <dbReference type="ARBA" id="ARBA00022691"/>
    </source>
</evidence>
<dbReference type="SUPFAM" id="SSF81799">
    <property type="entry name" value="Putative methyltransferase TM0872, insert domain"/>
    <property type="match status" value="1"/>
</dbReference>
<feature type="non-terminal residue" evidence="6">
    <location>
        <position position="1"/>
    </location>
</feature>
<gene>
    <name evidence="6" type="ORF">HaLaN_22610</name>
</gene>
<dbReference type="GO" id="GO:0071424">
    <property type="term" value="F:rRNA (cytosine-N4-)-methyltransferase activity"/>
    <property type="evidence" value="ECO:0007669"/>
    <property type="project" value="TreeGrafter"/>
</dbReference>
<dbReference type="PIRSF" id="PIRSF004486">
    <property type="entry name" value="MraW"/>
    <property type="match status" value="1"/>
</dbReference>
<evidence type="ECO:0000256" key="3">
    <source>
        <dbReference type="ARBA" id="ARBA00022679"/>
    </source>
</evidence>
<keyword evidence="4" id="KW-0949">S-adenosyl-L-methionine</keyword>
<feature type="non-terminal residue" evidence="6">
    <location>
        <position position="297"/>
    </location>
</feature>
<evidence type="ECO:0000256" key="2">
    <source>
        <dbReference type="ARBA" id="ARBA00022603"/>
    </source>
</evidence>
<reference evidence="6 7" key="1">
    <citation type="submission" date="2020-02" db="EMBL/GenBank/DDBJ databases">
        <title>Draft genome sequence of Haematococcus lacustris strain NIES-144.</title>
        <authorList>
            <person name="Morimoto D."/>
            <person name="Nakagawa S."/>
            <person name="Yoshida T."/>
            <person name="Sawayama S."/>
        </authorList>
    </citation>
    <scope>NUCLEOTIDE SEQUENCE [LARGE SCALE GENOMIC DNA]</scope>
    <source>
        <strain evidence="6 7">NIES-144</strain>
    </source>
</reference>
<dbReference type="GO" id="GO:0070475">
    <property type="term" value="P:rRNA base methylation"/>
    <property type="evidence" value="ECO:0007669"/>
    <property type="project" value="TreeGrafter"/>
</dbReference>
<feature type="region of interest" description="Disordered" evidence="5">
    <location>
        <begin position="54"/>
        <end position="85"/>
    </location>
</feature>
<evidence type="ECO:0000313" key="7">
    <source>
        <dbReference type="Proteomes" id="UP000485058"/>
    </source>
</evidence>
<comment type="similarity">
    <text evidence="1">Belongs to the methyltransferase superfamily. RsmH family.</text>
</comment>
<dbReference type="InterPro" id="IPR023397">
    <property type="entry name" value="SAM-dep_MeTrfase_MraW_recog"/>
</dbReference>
<dbReference type="SUPFAM" id="SSF53335">
    <property type="entry name" value="S-adenosyl-L-methionine-dependent methyltransferases"/>
    <property type="match status" value="1"/>
</dbReference>
<feature type="compositionally biased region" description="Low complexity" evidence="5">
    <location>
        <begin position="54"/>
        <end position="63"/>
    </location>
</feature>
<dbReference type="Proteomes" id="UP000485058">
    <property type="component" value="Unassembled WGS sequence"/>
</dbReference>
<dbReference type="InterPro" id="IPR029063">
    <property type="entry name" value="SAM-dependent_MTases_sf"/>
</dbReference>
<dbReference type="EMBL" id="BLLF01002624">
    <property type="protein sequence ID" value="GFH24757.1"/>
    <property type="molecule type" value="Genomic_DNA"/>
</dbReference>
<proteinExistence type="inferred from homology"/>
<organism evidence="6 7">
    <name type="scientific">Haematococcus lacustris</name>
    <name type="common">Green alga</name>
    <name type="synonym">Haematococcus pluvialis</name>
    <dbReference type="NCBI Taxonomy" id="44745"/>
    <lineage>
        <taxon>Eukaryota</taxon>
        <taxon>Viridiplantae</taxon>
        <taxon>Chlorophyta</taxon>
        <taxon>core chlorophytes</taxon>
        <taxon>Chlorophyceae</taxon>
        <taxon>CS clade</taxon>
        <taxon>Chlamydomonadales</taxon>
        <taxon>Haematococcaceae</taxon>
        <taxon>Haematococcus</taxon>
    </lineage>
</organism>
<accession>A0A699ZPJ9</accession>
<dbReference type="Pfam" id="PF01795">
    <property type="entry name" value="Methyltransf_5"/>
    <property type="match status" value="1"/>
</dbReference>
<evidence type="ECO:0000256" key="1">
    <source>
        <dbReference type="ARBA" id="ARBA00010396"/>
    </source>
</evidence>
<dbReference type="PANTHER" id="PTHR11265:SF0">
    <property type="entry name" value="12S RRNA N4-METHYLCYTIDINE METHYLTRANSFERASE"/>
    <property type="match status" value="1"/>
</dbReference>
<name>A0A699ZPJ9_HAELA</name>
<keyword evidence="2" id="KW-0489">Methyltransferase</keyword>
<dbReference type="AlphaFoldDB" id="A0A699ZPJ9"/>
<dbReference type="Gene3D" id="1.10.150.170">
    <property type="entry name" value="Putative methyltransferase TM0872, insert domain"/>
    <property type="match status" value="1"/>
</dbReference>
<evidence type="ECO:0000256" key="5">
    <source>
        <dbReference type="SAM" id="MobiDB-lite"/>
    </source>
</evidence>
<dbReference type="PANTHER" id="PTHR11265">
    <property type="entry name" value="S-ADENOSYL-METHYLTRANSFERASE MRAW"/>
    <property type="match status" value="1"/>
</dbReference>
<comment type="caution">
    <text evidence="6">The sequence shown here is derived from an EMBL/GenBank/DDBJ whole genome shotgun (WGS) entry which is preliminary data.</text>
</comment>
<dbReference type="InterPro" id="IPR002903">
    <property type="entry name" value="RsmH"/>
</dbReference>
<sequence>MEPSGEELRVLVGIDQDPNSHSLAQVRLLPMQRPGLTMHFMQGNYSQVGDLLRSLPLPSSAAPTGPDSPGGNSSGGSGSSGQAMPAGALWGRVDGMLLDLGVSSMQLDMAERGFSFMRDGPLDMRMDPASALTAEEVVNSWSEAELGRILRTYGEEKLWRQVAHRIVQARQEGPLRSTQQLAQAVGQTRVGGPRGSKGIHPATRAFQAIRIAVNDELGNLERAIPEAISCLASGGRLAVISFHSLEDRVVKKAFARAAGKTSSEDEHLAYRRHTLSYPDALEAGATAQLLTRSPLIP</sequence>
<protein>
    <submittedName>
        <fullName evidence="6">SET domain-containing protein</fullName>
    </submittedName>
</protein>